<dbReference type="GO" id="GO:1990404">
    <property type="term" value="F:NAD+-protein mono-ADP-ribosyltransferase activity"/>
    <property type="evidence" value="ECO:0007669"/>
    <property type="project" value="TreeGrafter"/>
</dbReference>
<dbReference type="PROSITE" id="PS51059">
    <property type="entry name" value="PARP_CATALYTIC"/>
    <property type="match status" value="1"/>
</dbReference>
<dbReference type="GO" id="GO:0070212">
    <property type="term" value="P:protein poly-ADP-ribosylation"/>
    <property type="evidence" value="ECO:0007669"/>
    <property type="project" value="TreeGrafter"/>
</dbReference>
<evidence type="ECO:0000256" key="6">
    <source>
        <dbReference type="ARBA" id="ARBA00023242"/>
    </source>
</evidence>
<dbReference type="GeneID" id="20090523"/>
<dbReference type="Pfam" id="PF02877">
    <property type="entry name" value="PARP_reg"/>
    <property type="match status" value="1"/>
</dbReference>
<reference evidence="12" key="1">
    <citation type="submission" date="2013-12" db="EMBL/GenBank/DDBJ databases">
        <title>The Genome Sequence of Aphanomyces invadans NJM9701.</title>
        <authorList>
            <consortium name="The Broad Institute Genomics Platform"/>
            <person name="Russ C."/>
            <person name="Tyler B."/>
            <person name="van West P."/>
            <person name="Dieguez-Uribeondo J."/>
            <person name="Young S.K."/>
            <person name="Zeng Q."/>
            <person name="Gargeya S."/>
            <person name="Fitzgerald M."/>
            <person name="Abouelleil A."/>
            <person name="Alvarado L."/>
            <person name="Chapman S.B."/>
            <person name="Gainer-Dewar J."/>
            <person name="Goldberg J."/>
            <person name="Griggs A."/>
            <person name="Gujja S."/>
            <person name="Hansen M."/>
            <person name="Howarth C."/>
            <person name="Imamovic A."/>
            <person name="Ireland A."/>
            <person name="Larimer J."/>
            <person name="McCowan C."/>
            <person name="Murphy C."/>
            <person name="Pearson M."/>
            <person name="Poon T.W."/>
            <person name="Priest M."/>
            <person name="Roberts A."/>
            <person name="Saif S."/>
            <person name="Shea T."/>
            <person name="Sykes S."/>
            <person name="Wortman J."/>
            <person name="Nusbaum C."/>
            <person name="Birren B."/>
        </authorList>
    </citation>
    <scope>NUCLEOTIDE SEQUENCE [LARGE SCALE GENOMIC DNA]</scope>
    <source>
        <strain evidence="12">NJM9701</strain>
    </source>
</reference>
<feature type="domain" description="PARP alpha-helical" evidence="10">
    <location>
        <begin position="154"/>
        <end position="317"/>
    </location>
</feature>
<dbReference type="SMART" id="SM00773">
    <property type="entry name" value="WGR"/>
    <property type="match status" value="1"/>
</dbReference>
<sequence>MTSRLIRRGKGVVDSLSGMEDKGTVLQEGDVVWSVMLNQTDVSYGVKGHNKFYSFQIIIDNSDGHRAYVFFKWGRVGAVRPQRKLHGPCTKDAAKEMFIAKFVLKTENEWPLVQPFVPVKGKYTLIELDYSGNDDCNADQDDSTTVDKSSPVPPSSLPLSVQTFVKMICDVDLIAQEMTEMHLDLKRMPLGKLSKGQLAKGYAILHTISDTLNAITDMERSATTSAASTVQAAASTVPSGTRRRSSRAKAATASAVKSQVAKCKAKLKALTSEFYTLIPHNFGMSLPPVIDSVSELKLKLDLLEVMADVELTHKMLETQRTTDANPVDAHYRALGVTLVPIDAMSPEFARIQEYIKLTHAPTHRQYTLHVDAVHALDRDKHEGGSNRRATDTPSTLFESLENHQLLWHGSRLSNIASILTKGLRIAPPEAPSTGYMFGKGVYFADVASKAANYCWASTNQTKARPDPLSRPCNAIKVVLQGVLILTEVALGTSVKAVEAHEYSFEALQQLQCHSVLGVGRMTPTKASHFVSDDGVKMPMGMLEPTDADGTLLYNEYVVYRTDQMRMRYAVSVTFDFN</sequence>
<feature type="domain" description="WGR" evidence="11">
    <location>
        <begin position="22"/>
        <end position="123"/>
    </location>
</feature>
<dbReference type="SUPFAM" id="SSF56399">
    <property type="entry name" value="ADP-ribosylation"/>
    <property type="match status" value="1"/>
</dbReference>
<gene>
    <name evidence="12" type="ORF">H310_13473</name>
</gene>
<proteinExistence type="predicted"/>
<dbReference type="PANTHER" id="PTHR10459">
    <property type="entry name" value="DNA LIGASE"/>
    <property type="match status" value="1"/>
</dbReference>
<evidence type="ECO:0000256" key="7">
    <source>
        <dbReference type="ARBA" id="ARBA00033987"/>
    </source>
</evidence>
<keyword evidence="5 8" id="KW-0520">NAD</keyword>
<evidence type="ECO:0000259" key="10">
    <source>
        <dbReference type="PROSITE" id="PS51060"/>
    </source>
</evidence>
<evidence type="ECO:0000259" key="9">
    <source>
        <dbReference type="PROSITE" id="PS51059"/>
    </source>
</evidence>
<evidence type="ECO:0000256" key="8">
    <source>
        <dbReference type="RuleBase" id="RU362114"/>
    </source>
</evidence>
<dbReference type="CDD" id="cd07997">
    <property type="entry name" value="WGR_PARP"/>
    <property type="match status" value="1"/>
</dbReference>
<keyword evidence="2 8" id="KW-0328">Glycosyltransferase</keyword>
<dbReference type="InterPro" id="IPR036616">
    <property type="entry name" value="Poly(ADP-ribose)pol_reg_dom_sf"/>
</dbReference>
<evidence type="ECO:0000256" key="5">
    <source>
        <dbReference type="ARBA" id="ARBA00023027"/>
    </source>
</evidence>
<dbReference type="InterPro" id="IPR008893">
    <property type="entry name" value="WGR_domain"/>
</dbReference>
<dbReference type="InterPro" id="IPR036930">
    <property type="entry name" value="WGR_dom_sf"/>
</dbReference>
<name>A0A024TF73_9STRA</name>
<dbReference type="VEuPathDB" id="FungiDB:H310_13473"/>
<dbReference type="CDD" id="cd01437">
    <property type="entry name" value="parp_like"/>
    <property type="match status" value="1"/>
</dbReference>
<evidence type="ECO:0000256" key="1">
    <source>
        <dbReference type="ARBA" id="ARBA00004123"/>
    </source>
</evidence>
<evidence type="ECO:0000256" key="3">
    <source>
        <dbReference type="ARBA" id="ARBA00022679"/>
    </source>
</evidence>
<dbReference type="OrthoDB" id="2017365at2759"/>
<protein>
    <recommendedName>
        <fullName evidence="8">Poly [ADP-ribose] polymerase</fullName>
        <shortName evidence="8">PARP</shortName>
        <ecNumber evidence="8">2.4.2.-</ecNumber>
    </recommendedName>
</protein>
<dbReference type="GO" id="GO:0016779">
    <property type="term" value="F:nucleotidyltransferase activity"/>
    <property type="evidence" value="ECO:0007669"/>
    <property type="project" value="UniProtKB-KW"/>
</dbReference>
<dbReference type="GO" id="GO:0003950">
    <property type="term" value="F:NAD+ poly-ADP-ribosyltransferase activity"/>
    <property type="evidence" value="ECO:0007669"/>
    <property type="project" value="UniProtKB-UniRule"/>
</dbReference>
<dbReference type="Gene3D" id="3.90.228.10">
    <property type="match status" value="1"/>
</dbReference>
<evidence type="ECO:0000259" key="11">
    <source>
        <dbReference type="PROSITE" id="PS51977"/>
    </source>
</evidence>
<dbReference type="AlphaFoldDB" id="A0A024TF73"/>
<dbReference type="STRING" id="157072.A0A024TF73"/>
<evidence type="ECO:0000313" key="12">
    <source>
        <dbReference type="EMBL" id="ETV92241.1"/>
    </source>
</evidence>
<keyword evidence="3 8" id="KW-0808">Transferase</keyword>
<evidence type="ECO:0000256" key="4">
    <source>
        <dbReference type="ARBA" id="ARBA00022695"/>
    </source>
</evidence>
<dbReference type="eggNOG" id="KOG1037">
    <property type="taxonomic scope" value="Eukaryota"/>
</dbReference>
<dbReference type="PANTHER" id="PTHR10459:SF60">
    <property type="entry name" value="POLY [ADP-RIBOSE] POLYMERASE 2"/>
    <property type="match status" value="1"/>
</dbReference>
<dbReference type="PROSITE" id="PS51060">
    <property type="entry name" value="PARP_ALPHA_HD"/>
    <property type="match status" value="1"/>
</dbReference>
<dbReference type="SUPFAM" id="SSF47587">
    <property type="entry name" value="Domain of poly(ADP-ribose) polymerase"/>
    <property type="match status" value="1"/>
</dbReference>
<dbReference type="SUPFAM" id="SSF142921">
    <property type="entry name" value="WGR domain-like"/>
    <property type="match status" value="1"/>
</dbReference>
<comment type="subcellular location">
    <subcellularLocation>
        <location evidence="1">Nucleus</location>
    </subcellularLocation>
</comment>
<dbReference type="Gene3D" id="1.20.142.10">
    <property type="entry name" value="Poly(ADP-ribose) polymerase, regulatory domain"/>
    <property type="match status" value="1"/>
</dbReference>
<feature type="domain" description="PARP catalytic" evidence="9">
    <location>
        <begin position="325"/>
        <end position="577"/>
    </location>
</feature>
<dbReference type="InterPro" id="IPR050800">
    <property type="entry name" value="ARTD/PARP"/>
</dbReference>
<dbReference type="GO" id="GO:0005730">
    <property type="term" value="C:nucleolus"/>
    <property type="evidence" value="ECO:0007669"/>
    <property type="project" value="TreeGrafter"/>
</dbReference>
<dbReference type="GO" id="GO:0006302">
    <property type="term" value="P:double-strand break repair"/>
    <property type="evidence" value="ECO:0007669"/>
    <property type="project" value="TreeGrafter"/>
</dbReference>
<dbReference type="EMBL" id="KI914002">
    <property type="protein sequence ID" value="ETV92241.1"/>
    <property type="molecule type" value="Genomic_DNA"/>
</dbReference>
<organism evidence="12">
    <name type="scientific">Aphanomyces invadans</name>
    <dbReference type="NCBI Taxonomy" id="157072"/>
    <lineage>
        <taxon>Eukaryota</taxon>
        <taxon>Sar</taxon>
        <taxon>Stramenopiles</taxon>
        <taxon>Oomycota</taxon>
        <taxon>Saprolegniomycetes</taxon>
        <taxon>Saprolegniales</taxon>
        <taxon>Verrucalvaceae</taxon>
        <taxon>Aphanomyces</taxon>
    </lineage>
</organism>
<comment type="catalytic activity">
    <reaction evidence="7">
        <text>NAD(+) + (ADP-D-ribosyl)n-acceptor = nicotinamide + (ADP-D-ribosyl)n+1-acceptor + H(+).</text>
        <dbReference type="EC" id="2.4.2.30"/>
    </reaction>
</comment>
<dbReference type="InterPro" id="IPR004102">
    <property type="entry name" value="Poly(ADP-ribose)pol_reg_dom"/>
</dbReference>
<dbReference type="PROSITE" id="PS51977">
    <property type="entry name" value="WGR"/>
    <property type="match status" value="1"/>
</dbReference>
<dbReference type="Pfam" id="PF05406">
    <property type="entry name" value="WGR"/>
    <property type="match status" value="1"/>
</dbReference>
<dbReference type="InterPro" id="IPR012317">
    <property type="entry name" value="Poly(ADP-ribose)pol_cat_dom"/>
</dbReference>
<dbReference type="RefSeq" id="XP_008879205.1">
    <property type="nucleotide sequence ID" value="XM_008880983.1"/>
</dbReference>
<evidence type="ECO:0000256" key="2">
    <source>
        <dbReference type="ARBA" id="ARBA00022676"/>
    </source>
</evidence>
<keyword evidence="4" id="KW-0548">Nucleotidyltransferase</keyword>
<dbReference type="EC" id="2.4.2.-" evidence="8"/>
<keyword evidence="6" id="KW-0539">Nucleus</keyword>
<dbReference type="Pfam" id="PF00644">
    <property type="entry name" value="PARP"/>
    <property type="match status" value="1"/>
</dbReference>
<accession>A0A024TF73</accession>